<dbReference type="EMBL" id="BAUT01000031">
    <property type="protein sequence ID" value="GAE26772.1"/>
    <property type="molecule type" value="Genomic_DNA"/>
</dbReference>
<keyword evidence="2" id="KW-1185">Reference proteome</keyword>
<accession>W4Q459</accession>
<comment type="caution">
    <text evidence="1">The sequence shown here is derived from an EMBL/GenBank/DDBJ whole genome shotgun (WGS) entry which is preliminary data.</text>
</comment>
<dbReference type="AlphaFoldDB" id="W4Q459"/>
<dbReference type="InterPro" id="IPR014710">
    <property type="entry name" value="RmlC-like_jellyroll"/>
</dbReference>
<evidence type="ECO:0000313" key="1">
    <source>
        <dbReference type="EMBL" id="GAE26772.1"/>
    </source>
</evidence>
<dbReference type="Gene3D" id="2.60.120.10">
    <property type="entry name" value="Jelly Rolls"/>
    <property type="match status" value="1"/>
</dbReference>
<dbReference type="Proteomes" id="UP000018890">
    <property type="component" value="Unassembled WGS sequence"/>
</dbReference>
<protein>
    <submittedName>
        <fullName evidence="1">Pirin-like protein</fullName>
    </submittedName>
</protein>
<evidence type="ECO:0000313" key="2">
    <source>
        <dbReference type="Proteomes" id="UP000018890"/>
    </source>
</evidence>
<name>W4Q459_9BACI</name>
<reference evidence="1" key="1">
    <citation type="journal article" date="2014" name="Genome Announc.">
        <title>Draft Genome Sequences of Three Alkaliphilic Bacillus Strains, Bacillus wakoensis JCM 9140T, Bacillus akibai JCM 9157T, and Bacillus hemicellulosilyticus JCM 9152T.</title>
        <authorList>
            <person name="Yuki M."/>
            <person name="Oshima K."/>
            <person name="Suda W."/>
            <person name="Oshida Y."/>
            <person name="Kitamura K."/>
            <person name="Iida T."/>
            <person name="Hattori M."/>
            <person name="Ohkuma M."/>
        </authorList>
    </citation>
    <scope>NUCLEOTIDE SEQUENCE [LARGE SCALE GENOMIC DNA]</scope>
    <source>
        <strain evidence="1">JCM 9140</strain>
    </source>
</reference>
<sequence>MEKEVGAAYKRSIKDHLVCKVRASVVSLYTKRWILPVERWADFDPFILMAEDWFKRGAFSDHPHRGVSNNHVCRRWKARTH</sequence>
<gene>
    <name evidence="1" type="ORF">JCM9140_2868</name>
</gene>
<organism evidence="1 2">
    <name type="scientific">Halalkalibacter wakoensis JCM 9140</name>
    <dbReference type="NCBI Taxonomy" id="1236970"/>
    <lineage>
        <taxon>Bacteria</taxon>
        <taxon>Bacillati</taxon>
        <taxon>Bacillota</taxon>
        <taxon>Bacilli</taxon>
        <taxon>Bacillales</taxon>
        <taxon>Bacillaceae</taxon>
        <taxon>Halalkalibacter</taxon>
    </lineage>
</organism>
<proteinExistence type="predicted"/>
<dbReference type="STRING" id="1236970.JCM9140_2868"/>